<comment type="caution">
    <text evidence="4">The sequence shown here is derived from an EMBL/GenBank/DDBJ whole genome shotgun (WGS) entry which is preliminary data.</text>
</comment>
<evidence type="ECO:0000256" key="2">
    <source>
        <dbReference type="ARBA" id="ARBA00023033"/>
    </source>
</evidence>
<proteinExistence type="predicted"/>
<sequence>MTRFDLQLKHSGSSVRVTDVPQELLMKFGVGLYCLQSTASTPRHPTVPYRAVVKDAQYIESLGYDGLWLSEHHFFYDGYCPALLPVASAALAATTTLRVGTGMMLLPLQDAGRVARLSADIAERSGGRLDVGVGLGYRDVEFDGKGVPRSERVARNKLGLAELERVAVPAGATLWSGSATPKGIARAGARGHGVLLSGANPLSLVRELAAAHREGWEAAGRPGGVRPRVAALRNVWLTDDKAEQAAALDWQRASYVLYAGLGWSVAQQESTEAMDFRADVDKAVAQAVATTISGPAPAVIEGLHEVAEAGVDDVVFRVIIEGAPQQVVNRMLGRLADEVLPEFENVEAA</sequence>
<dbReference type="GO" id="GO:0004497">
    <property type="term" value="F:monooxygenase activity"/>
    <property type="evidence" value="ECO:0007669"/>
    <property type="project" value="UniProtKB-KW"/>
</dbReference>
<dbReference type="InterPro" id="IPR050766">
    <property type="entry name" value="Bact_Lucif_Oxidored"/>
</dbReference>
<keyword evidence="1" id="KW-0560">Oxidoreductase</keyword>
<feature type="domain" description="Luciferase-like" evidence="3">
    <location>
        <begin position="174"/>
        <end position="312"/>
    </location>
</feature>
<dbReference type="InterPro" id="IPR011251">
    <property type="entry name" value="Luciferase-like_dom"/>
</dbReference>
<evidence type="ECO:0000313" key="4">
    <source>
        <dbReference type="EMBL" id="MTD15109.1"/>
    </source>
</evidence>
<dbReference type="PANTHER" id="PTHR30137:SF8">
    <property type="entry name" value="BLR5498 PROTEIN"/>
    <property type="match status" value="1"/>
</dbReference>
<evidence type="ECO:0000256" key="1">
    <source>
        <dbReference type="ARBA" id="ARBA00023002"/>
    </source>
</evidence>
<evidence type="ECO:0000313" key="5">
    <source>
        <dbReference type="Proteomes" id="UP000460221"/>
    </source>
</evidence>
<dbReference type="Proteomes" id="UP000460221">
    <property type="component" value="Unassembled WGS sequence"/>
</dbReference>
<dbReference type="CDD" id="cd00347">
    <property type="entry name" value="Flavin_utilizing_monoxygenases"/>
    <property type="match status" value="1"/>
</dbReference>
<keyword evidence="2" id="KW-0503">Monooxygenase</keyword>
<dbReference type="EMBL" id="WLYK01000005">
    <property type="protein sequence ID" value="MTD15109.1"/>
    <property type="molecule type" value="Genomic_DNA"/>
</dbReference>
<evidence type="ECO:0000259" key="3">
    <source>
        <dbReference type="Pfam" id="PF00296"/>
    </source>
</evidence>
<keyword evidence="5" id="KW-1185">Reference proteome</keyword>
<protein>
    <submittedName>
        <fullName evidence="4">LLM class flavin-dependent oxidoreductase</fullName>
    </submittedName>
</protein>
<gene>
    <name evidence="4" type="ORF">GIS00_14290</name>
</gene>
<dbReference type="Gene3D" id="3.20.20.30">
    <property type="entry name" value="Luciferase-like domain"/>
    <property type="match status" value="1"/>
</dbReference>
<feature type="domain" description="Luciferase-like" evidence="3">
    <location>
        <begin position="34"/>
        <end position="155"/>
    </location>
</feature>
<dbReference type="GO" id="GO:0016705">
    <property type="term" value="F:oxidoreductase activity, acting on paired donors, with incorporation or reduction of molecular oxygen"/>
    <property type="evidence" value="ECO:0007669"/>
    <property type="project" value="InterPro"/>
</dbReference>
<dbReference type="InterPro" id="IPR036661">
    <property type="entry name" value="Luciferase-like_sf"/>
</dbReference>
<name>A0A7K1FP54_9ACTN</name>
<dbReference type="Pfam" id="PF00296">
    <property type="entry name" value="Bac_luciferase"/>
    <property type="match status" value="2"/>
</dbReference>
<dbReference type="PANTHER" id="PTHR30137">
    <property type="entry name" value="LUCIFERASE-LIKE MONOOXYGENASE"/>
    <property type="match status" value="1"/>
</dbReference>
<dbReference type="GO" id="GO:0005829">
    <property type="term" value="C:cytosol"/>
    <property type="evidence" value="ECO:0007669"/>
    <property type="project" value="TreeGrafter"/>
</dbReference>
<accession>A0A7K1FP54</accession>
<dbReference type="AlphaFoldDB" id="A0A7K1FP54"/>
<reference evidence="4 5" key="1">
    <citation type="submission" date="2019-11" db="EMBL/GenBank/DDBJ databases">
        <authorList>
            <person name="Jiang L.-Q."/>
        </authorList>
    </citation>
    <scope>NUCLEOTIDE SEQUENCE [LARGE SCALE GENOMIC DNA]</scope>
    <source>
        <strain evidence="4 5">YIM 132087</strain>
    </source>
</reference>
<dbReference type="SUPFAM" id="SSF51679">
    <property type="entry name" value="Bacterial luciferase-like"/>
    <property type="match status" value="1"/>
</dbReference>
<organism evidence="4 5">
    <name type="scientific">Nakamurella alba</name>
    <dbReference type="NCBI Taxonomy" id="2665158"/>
    <lineage>
        <taxon>Bacteria</taxon>
        <taxon>Bacillati</taxon>
        <taxon>Actinomycetota</taxon>
        <taxon>Actinomycetes</taxon>
        <taxon>Nakamurellales</taxon>
        <taxon>Nakamurellaceae</taxon>
        <taxon>Nakamurella</taxon>
    </lineage>
</organism>